<evidence type="ECO:0000313" key="2">
    <source>
        <dbReference type="Proteomes" id="UP000828048"/>
    </source>
</evidence>
<keyword evidence="2" id="KW-1185">Reference proteome</keyword>
<organism evidence="1 2">
    <name type="scientific">Vaccinium darrowii</name>
    <dbReference type="NCBI Taxonomy" id="229202"/>
    <lineage>
        <taxon>Eukaryota</taxon>
        <taxon>Viridiplantae</taxon>
        <taxon>Streptophyta</taxon>
        <taxon>Embryophyta</taxon>
        <taxon>Tracheophyta</taxon>
        <taxon>Spermatophyta</taxon>
        <taxon>Magnoliopsida</taxon>
        <taxon>eudicotyledons</taxon>
        <taxon>Gunneridae</taxon>
        <taxon>Pentapetalae</taxon>
        <taxon>asterids</taxon>
        <taxon>Ericales</taxon>
        <taxon>Ericaceae</taxon>
        <taxon>Vaccinioideae</taxon>
        <taxon>Vaccinieae</taxon>
        <taxon>Vaccinium</taxon>
    </lineage>
</organism>
<name>A0ACB7XBC7_9ERIC</name>
<dbReference type="Proteomes" id="UP000828048">
    <property type="component" value="Chromosome 6"/>
</dbReference>
<comment type="caution">
    <text evidence="1">The sequence shown here is derived from an EMBL/GenBank/DDBJ whole genome shotgun (WGS) entry which is preliminary data.</text>
</comment>
<dbReference type="EMBL" id="CM037156">
    <property type="protein sequence ID" value="KAH7837704.1"/>
    <property type="molecule type" value="Genomic_DNA"/>
</dbReference>
<protein>
    <submittedName>
        <fullName evidence="1">Uncharacterized protein</fullName>
    </submittedName>
</protein>
<sequence>MLEISCRSSSQCPFFFKWTEPFTCYHFHWTLWRHKIGNLTVGTGNLGYVYQDIDVPWLKSRPTPIVSKVSRKIKKAGVAMAAETTAAQVFPVTLDKVVRATVARPKKSRTTKEKDEEEEMLVIEGIELGGLGRGSFVKFDIFINAENETVIGPGNSEFAGSFVKLPCKHNRGDEKTSETCLRLGITQLLEDLGADDDDEIVVAFVPRSGADHVTVGSAMIEFGS</sequence>
<reference evidence="1 2" key="1">
    <citation type="journal article" date="2021" name="Hortic Res">
        <title>High-quality reference genome and annotation aids understanding of berry development for evergreen blueberry (Vaccinium darrowii).</title>
        <authorList>
            <person name="Yu J."/>
            <person name="Hulse-Kemp A.M."/>
            <person name="Babiker E."/>
            <person name="Staton M."/>
        </authorList>
    </citation>
    <scope>NUCLEOTIDE SEQUENCE [LARGE SCALE GENOMIC DNA]</scope>
    <source>
        <strain evidence="2">cv. NJ 8807/NJ 8810</strain>
        <tissue evidence="1">Young leaf</tissue>
    </source>
</reference>
<evidence type="ECO:0000313" key="1">
    <source>
        <dbReference type="EMBL" id="KAH7837704.1"/>
    </source>
</evidence>
<gene>
    <name evidence="1" type="ORF">Vadar_016985</name>
</gene>
<accession>A0ACB7XBC7</accession>
<proteinExistence type="predicted"/>